<gene>
    <name evidence="1" type="ORF">NPIL_243891</name>
</gene>
<dbReference type="AlphaFoldDB" id="A0A8X6TK45"/>
<reference evidence="1" key="1">
    <citation type="submission" date="2020-08" db="EMBL/GenBank/DDBJ databases">
        <title>Multicomponent nature underlies the extraordinary mechanical properties of spider dragline silk.</title>
        <authorList>
            <person name="Kono N."/>
            <person name="Nakamura H."/>
            <person name="Mori M."/>
            <person name="Yoshida Y."/>
            <person name="Ohtoshi R."/>
            <person name="Malay A.D."/>
            <person name="Moran D.A.P."/>
            <person name="Tomita M."/>
            <person name="Numata K."/>
            <person name="Arakawa K."/>
        </authorList>
    </citation>
    <scope>NUCLEOTIDE SEQUENCE</scope>
</reference>
<name>A0A8X6TK45_NEPPI</name>
<dbReference type="Proteomes" id="UP000887013">
    <property type="component" value="Unassembled WGS sequence"/>
</dbReference>
<organism evidence="1 2">
    <name type="scientific">Nephila pilipes</name>
    <name type="common">Giant wood spider</name>
    <name type="synonym">Nephila maculata</name>
    <dbReference type="NCBI Taxonomy" id="299642"/>
    <lineage>
        <taxon>Eukaryota</taxon>
        <taxon>Metazoa</taxon>
        <taxon>Ecdysozoa</taxon>
        <taxon>Arthropoda</taxon>
        <taxon>Chelicerata</taxon>
        <taxon>Arachnida</taxon>
        <taxon>Araneae</taxon>
        <taxon>Araneomorphae</taxon>
        <taxon>Entelegynae</taxon>
        <taxon>Araneoidea</taxon>
        <taxon>Nephilidae</taxon>
        <taxon>Nephila</taxon>
    </lineage>
</organism>
<proteinExistence type="predicted"/>
<accession>A0A8X6TK45</accession>
<keyword evidence="2" id="KW-1185">Reference proteome</keyword>
<dbReference type="EMBL" id="BMAW01104821">
    <property type="protein sequence ID" value="GFT16500.1"/>
    <property type="molecule type" value="Genomic_DNA"/>
</dbReference>
<evidence type="ECO:0000313" key="1">
    <source>
        <dbReference type="EMBL" id="GFT16500.1"/>
    </source>
</evidence>
<sequence>MPRTRWLVDAPCHPGSKRDPGVCGQAHYPQTCGDDSFPPCHQKRPLETPPCSIPKKVVKLEPSREDVCLLWRKGTIKTTQRKPEVEDFVLLYPNLPSNIW</sequence>
<protein>
    <submittedName>
        <fullName evidence="1">Uncharacterized protein</fullName>
    </submittedName>
</protein>
<comment type="caution">
    <text evidence="1">The sequence shown here is derived from an EMBL/GenBank/DDBJ whole genome shotgun (WGS) entry which is preliminary data.</text>
</comment>
<evidence type="ECO:0000313" key="2">
    <source>
        <dbReference type="Proteomes" id="UP000887013"/>
    </source>
</evidence>